<accession>A0A3S4CH09</accession>
<dbReference type="OrthoDB" id="8226460at2"/>
<keyword evidence="3" id="KW-1185">Reference proteome</keyword>
<dbReference type="RefSeq" id="WP_126153188.1">
    <property type="nucleotide sequence ID" value="NZ_UZWE01000021.1"/>
</dbReference>
<dbReference type="Proteomes" id="UP000270743">
    <property type="component" value="Unassembled WGS sequence"/>
</dbReference>
<name>A0A3S4CH09_9RHOB</name>
<protein>
    <submittedName>
        <fullName evidence="2">Uncharacterized protein</fullName>
    </submittedName>
</protein>
<reference evidence="2 3" key="1">
    <citation type="submission" date="2018-12" db="EMBL/GenBank/DDBJ databases">
        <authorList>
            <person name="Criscuolo A."/>
        </authorList>
    </citation>
    <scope>NUCLEOTIDE SEQUENCE [LARGE SCALE GENOMIC DNA]</scope>
    <source>
        <strain evidence="2">ACIP1116241</strain>
    </source>
</reference>
<evidence type="ECO:0000256" key="1">
    <source>
        <dbReference type="SAM" id="MobiDB-lite"/>
    </source>
</evidence>
<organism evidence="2 3">
    <name type="scientific">Paracoccus haematequi</name>
    <dbReference type="NCBI Taxonomy" id="2491866"/>
    <lineage>
        <taxon>Bacteria</taxon>
        <taxon>Pseudomonadati</taxon>
        <taxon>Pseudomonadota</taxon>
        <taxon>Alphaproteobacteria</taxon>
        <taxon>Rhodobacterales</taxon>
        <taxon>Paracoccaceae</taxon>
        <taxon>Paracoccus</taxon>
    </lineage>
</organism>
<proteinExistence type="predicted"/>
<evidence type="ECO:0000313" key="3">
    <source>
        <dbReference type="Proteomes" id="UP000270743"/>
    </source>
</evidence>
<gene>
    <name evidence="2" type="ORF">PARHAE_00664</name>
</gene>
<dbReference type="AlphaFoldDB" id="A0A3S4CH09"/>
<feature type="region of interest" description="Disordered" evidence="1">
    <location>
        <begin position="39"/>
        <end position="76"/>
    </location>
</feature>
<evidence type="ECO:0000313" key="2">
    <source>
        <dbReference type="EMBL" id="VDS07488.1"/>
    </source>
</evidence>
<dbReference type="EMBL" id="UZWE01000021">
    <property type="protein sequence ID" value="VDS07488.1"/>
    <property type="molecule type" value="Genomic_DNA"/>
</dbReference>
<sequence>MVDIISKRDGPRREDERARHMIQANRGAITQIADHLTQGGYSASRRAKAEASNAPPPESGRRFHDLSSGARLGPESGDVRVKVSVNNRVVAYDSGSGRQMHLLGEIRRQQGTRYFALATRENGFLSGLPDEMAGKIAELDGQIIDQACPESLLAGEIADRLGLS</sequence>